<dbReference type="AlphaFoldDB" id="A0A450ZV77"/>
<organism evidence="1">
    <name type="scientific">Candidatus Kentrum sp. TUN</name>
    <dbReference type="NCBI Taxonomy" id="2126343"/>
    <lineage>
        <taxon>Bacteria</taxon>
        <taxon>Pseudomonadati</taxon>
        <taxon>Pseudomonadota</taxon>
        <taxon>Gammaproteobacteria</taxon>
        <taxon>Candidatus Kentrum</taxon>
    </lineage>
</organism>
<reference evidence="1" key="1">
    <citation type="submission" date="2019-02" db="EMBL/GenBank/DDBJ databases">
        <authorList>
            <person name="Gruber-Vodicka R. H."/>
            <person name="Seah K. B. B."/>
        </authorList>
    </citation>
    <scope>NUCLEOTIDE SEQUENCE</scope>
    <source>
        <strain evidence="1">BECK_BY1</strain>
    </source>
</reference>
<name>A0A450ZV77_9GAMM</name>
<gene>
    <name evidence="1" type="ORF">BECKTUN1418D_GA0071000_106813</name>
</gene>
<accession>A0A450ZV77</accession>
<dbReference type="EMBL" id="CAADFX010000068">
    <property type="protein sequence ID" value="VFK57722.1"/>
    <property type="molecule type" value="Genomic_DNA"/>
</dbReference>
<sequence>MLGTTIHGFLVFRVYFLLWSCRRMPVSEANRIDRRFIDAVRLAHLHPTQNQLLRIRGENVFLNLVWAWLHYASKVRGVASLGC</sequence>
<proteinExistence type="predicted"/>
<evidence type="ECO:0000313" key="1">
    <source>
        <dbReference type="EMBL" id="VFK57722.1"/>
    </source>
</evidence>
<protein>
    <submittedName>
        <fullName evidence="1">Uncharacterized protein</fullName>
    </submittedName>
</protein>